<dbReference type="RefSeq" id="WP_056746240.1">
    <property type="nucleotide sequence ID" value="NZ_VJWE01000016.1"/>
</dbReference>
<dbReference type="Gene3D" id="2.60.120.10">
    <property type="entry name" value="Jelly Rolls"/>
    <property type="match status" value="1"/>
</dbReference>
<organism evidence="5 6">
    <name type="scientific">Acidovorax delafieldii</name>
    <name type="common">Pseudomonas delafieldii</name>
    <dbReference type="NCBI Taxonomy" id="47920"/>
    <lineage>
        <taxon>Bacteria</taxon>
        <taxon>Pseudomonadati</taxon>
        <taxon>Pseudomonadota</taxon>
        <taxon>Betaproteobacteria</taxon>
        <taxon>Burkholderiales</taxon>
        <taxon>Comamonadaceae</taxon>
        <taxon>Acidovorax</taxon>
    </lineage>
</organism>
<dbReference type="InterPro" id="IPR014710">
    <property type="entry name" value="RmlC-like_jellyroll"/>
</dbReference>
<dbReference type="InterPro" id="IPR036390">
    <property type="entry name" value="WH_DNA-bd_sf"/>
</dbReference>
<evidence type="ECO:0000256" key="1">
    <source>
        <dbReference type="ARBA" id="ARBA00023015"/>
    </source>
</evidence>
<keyword evidence="1" id="KW-0805">Transcription regulation</keyword>
<dbReference type="GeneID" id="51112950"/>
<dbReference type="Pfam" id="PF13545">
    <property type="entry name" value="HTH_Crp_2"/>
    <property type="match status" value="1"/>
</dbReference>
<reference evidence="5 6" key="1">
    <citation type="journal article" date="2015" name="Stand. Genomic Sci.">
        <title>Genomic Encyclopedia of Bacterial and Archaeal Type Strains, Phase III: the genomes of soil and plant-associated and newly described type strains.</title>
        <authorList>
            <person name="Whitman W.B."/>
            <person name="Woyke T."/>
            <person name="Klenk H.P."/>
            <person name="Zhou Y."/>
            <person name="Lilburn T.G."/>
            <person name="Beck B.J."/>
            <person name="De Vos P."/>
            <person name="Vandamme P."/>
            <person name="Eisen J.A."/>
            <person name="Garrity G."/>
            <person name="Hugenholtz P."/>
            <person name="Kyrpides N.C."/>
        </authorList>
    </citation>
    <scope>NUCLEOTIDE SEQUENCE [LARGE SCALE GENOMIC DNA]</scope>
    <source>
        <strain evidence="5 6">DSM 64</strain>
    </source>
</reference>
<keyword evidence="3" id="KW-0804">Transcription</keyword>
<dbReference type="Proteomes" id="UP000321485">
    <property type="component" value="Unassembled WGS sequence"/>
</dbReference>
<sequence>MQSKDNTLLQQLPTAARERLLQHCEPFELVLSAELSTRGRPLAHAHFPTEGFLSLVIDVDSHPPLEVGMVGSEAMLGSELILGLAATPWRALVQGAGSSWRIGAKQLRAQIDAIPELEALIQACLLARLHQQTLAAACQRYHLIAPRLARWLLMSQDRSLSDSFHLTQEFMALMLGVRRVGVTEAAGHFQDAGLITYQRGELTVLNRKALEAEACSCYAADKAIYRRLMKYSSP</sequence>
<evidence type="ECO:0000256" key="3">
    <source>
        <dbReference type="ARBA" id="ARBA00023163"/>
    </source>
</evidence>
<evidence type="ECO:0000313" key="6">
    <source>
        <dbReference type="Proteomes" id="UP000321485"/>
    </source>
</evidence>
<dbReference type="SUPFAM" id="SSF51206">
    <property type="entry name" value="cAMP-binding domain-like"/>
    <property type="match status" value="1"/>
</dbReference>
<evidence type="ECO:0000313" key="5">
    <source>
        <dbReference type="EMBL" id="TWG34890.1"/>
    </source>
</evidence>
<dbReference type="InterPro" id="IPR012318">
    <property type="entry name" value="HTH_CRP"/>
</dbReference>
<dbReference type="GO" id="GO:0003677">
    <property type="term" value="F:DNA binding"/>
    <property type="evidence" value="ECO:0007669"/>
    <property type="project" value="UniProtKB-KW"/>
</dbReference>
<evidence type="ECO:0000259" key="4">
    <source>
        <dbReference type="Pfam" id="PF13545"/>
    </source>
</evidence>
<dbReference type="SUPFAM" id="SSF46785">
    <property type="entry name" value="Winged helix' DNA-binding domain"/>
    <property type="match status" value="1"/>
</dbReference>
<proteinExistence type="predicted"/>
<dbReference type="InterPro" id="IPR018490">
    <property type="entry name" value="cNMP-bd_dom_sf"/>
</dbReference>
<comment type="caution">
    <text evidence="5">The sequence shown here is derived from an EMBL/GenBank/DDBJ whole genome shotgun (WGS) entry which is preliminary data.</text>
</comment>
<name>A0A561XFJ7_ACIDE</name>
<dbReference type="AlphaFoldDB" id="A0A561XFJ7"/>
<keyword evidence="2" id="KW-0238">DNA-binding</keyword>
<accession>A0A561XFJ7</accession>
<dbReference type="GO" id="GO:0006355">
    <property type="term" value="P:regulation of DNA-templated transcription"/>
    <property type="evidence" value="ECO:0007669"/>
    <property type="project" value="InterPro"/>
</dbReference>
<evidence type="ECO:0000256" key="2">
    <source>
        <dbReference type="ARBA" id="ARBA00023125"/>
    </source>
</evidence>
<dbReference type="EMBL" id="VJWE01000016">
    <property type="protein sequence ID" value="TWG34890.1"/>
    <property type="molecule type" value="Genomic_DNA"/>
</dbReference>
<feature type="domain" description="HTH crp-type" evidence="4">
    <location>
        <begin position="147"/>
        <end position="212"/>
    </location>
</feature>
<protein>
    <submittedName>
        <fullName evidence="5">CRP-like cAMP-binding protein</fullName>
    </submittedName>
</protein>
<gene>
    <name evidence="5" type="ORF">ATF69_3907</name>
</gene>